<accession>A0A1T4NBF7</accession>
<reference evidence="2" key="1">
    <citation type="submission" date="2017-02" db="EMBL/GenBank/DDBJ databases">
        <authorList>
            <person name="Varghese N."/>
            <person name="Submissions S."/>
        </authorList>
    </citation>
    <scope>NUCLEOTIDE SEQUENCE [LARGE SCALE GENOMIC DNA]</scope>
    <source>
        <strain evidence="2">DSM 16521</strain>
    </source>
</reference>
<name>A0A1T4NBF7_9FIRM</name>
<evidence type="ECO:0000313" key="1">
    <source>
        <dbReference type="EMBL" id="SJZ76423.1"/>
    </source>
</evidence>
<evidence type="ECO:0000313" key="2">
    <source>
        <dbReference type="Proteomes" id="UP000189933"/>
    </source>
</evidence>
<dbReference type="AlphaFoldDB" id="A0A1T4NBF7"/>
<proteinExistence type="predicted"/>
<dbReference type="Proteomes" id="UP000189933">
    <property type="component" value="Unassembled WGS sequence"/>
</dbReference>
<gene>
    <name evidence="1" type="ORF">SAMN02745885_00863</name>
</gene>
<protein>
    <submittedName>
        <fullName evidence="1">Uncharacterized protein</fullName>
    </submittedName>
</protein>
<dbReference type="RefSeq" id="WP_078664962.1">
    <property type="nucleotide sequence ID" value="NZ_FUXM01000006.1"/>
</dbReference>
<organism evidence="1 2">
    <name type="scientific">Carboxydocella sporoproducens DSM 16521</name>
    <dbReference type="NCBI Taxonomy" id="1121270"/>
    <lineage>
        <taxon>Bacteria</taxon>
        <taxon>Bacillati</taxon>
        <taxon>Bacillota</taxon>
        <taxon>Clostridia</taxon>
        <taxon>Eubacteriales</taxon>
        <taxon>Clostridiales Family XVI. Incertae Sedis</taxon>
        <taxon>Carboxydocella</taxon>
    </lineage>
</organism>
<sequence length="100" mass="11820">MLKYCFDQNKIKLTEEKNPGEIIFQVEILDENLLPAWQQVEAYFENDDDPLDVTFLPFAGNRWHAIMGPALRVRFLLKMFELRLLTSLEWEDKANVCQTL</sequence>
<keyword evidence="2" id="KW-1185">Reference proteome</keyword>
<dbReference type="OrthoDB" id="2941641at2"/>
<dbReference type="EMBL" id="FUXM01000006">
    <property type="protein sequence ID" value="SJZ76423.1"/>
    <property type="molecule type" value="Genomic_DNA"/>
</dbReference>